<accession>A0A0F5K5C1</accession>
<keyword evidence="13" id="KW-1185">Reference proteome</keyword>
<dbReference type="InterPro" id="IPR001204">
    <property type="entry name" value="Phos_transporter"/>
</dbReference>
<keyword evidence="9 11" id="KW-0472">Membrane</keyword>
<dbReference type="PANTHER" id="PTHR11101:SF65">
    <property type="entry name" value="LOW-AFFINITY INORGANIC PHOSPHATE TRANSPORTER PITA-RELATED"/>
    <property type="match status" value="1"/>
</dbReference>
<feature type="transmembrane region" description="Helical" evidence="11">
    <location>
        <begin position="364"/>
        <end position="382"/>
    </location>
</feature>
<dbReference type="AlphaFoldDB" id="A0A0F5K5C1"/>
<dbReference type="GO" id="GO:0015293">
    <property type="term" value="F:symporter activity"/>
    <property type="evidence" value="ECO:0007669"/>
    <property type="project" value="UniProtKB-KW"/>
</dbReference>
<dbReference type="PANTHER" id="PTHR11101">
    <property type="entry name" value="PHOSPHATE TRANSPORTER"/>
    <property type="match status" value="1"/>
</dbReference>
<dbReference type="EMBL" id="LAQU01000002">
    <property type="protein sequence ID" value="KKB65049.1"/>
    <property type="molecule type" value="Genomic_DNA"/>
</dbReference>
<organism evidence="12 13">
    <name type="scientific">Robbsia andropogonis</name>
    <dbReference type="NCBI Taxonomy" id="28092"/>
    <lineage>
        <taxon>Bacteria</taxon>
        <taxon>Pseudomonadati</taxon>
        <taxon>Pseudomonadota</taxon>
        <taxon>Betaproteobacteria</taxon>
        <taxon>Burkholderiales</taxon>
        <taxon>Burkholderiaceae</taxon>
        <taxon>Robbsia</taxon>
    </lineage>
</organism>
<sequence length="480" mass="50508">MSHFVPSSGIVIAMLAVCFLMVLAFEATNGFHDASNAVATVIYTNSLKATPAVVWSGICNFVGVLVGGITVAYALVEILPPDVLTPPNGAPAVPMLVAIFASALFWNVLTWAFGVPNSSSHCIIGSLIGVAAADALLQSRSVAQGVDWKQILVVLKGLAISPVLGFVLAGALYGLLRIFLKSRGHLFVPPAPHQPPVWWMRVLLILTCTSVSFSHGTNDGQKSIGLIMLTIIGMLPATYALNPSADNQIRTLSDYAGRAIPLIALYGDDMKAQALTSASRLHGSSHVLAQQAQAIEAQQQGQSSPLDANGGQFAATRAQLRGDVYQIVSQMKHVAGSVDASAEERHEATEIRKAMRDSVEYAPLWVRLLSALCLGVGTMFGYQRVVRTLGERLGKQHMTPGQGASAELVGSVLIGTAGFTGLPVSTTHIVTSGIAGTMAAGGQGLQPGMLIRIVLTWIVTLPVTMLIAGVLFYVLDNPAL</sequence>
<evidence type="ECO:0000256" key="7">
    <source>
        <dbReference type="ARBA" id="ARBA00022847"/>
    </source>
</evidence>
<dbReference type="Proteomes" id="UP000033618">
    <property type="component" value="Unassembled WGS sequence"/>
</dbReference>
<dbReference type="GO" id="GO:0005315">
    <property type="term" value="F:phosphate transmembrane transporter activity"/>
    <property type="evidence" value="ECO:0007669"/>
    <property type="project" value="InterPro"/>
</dbReference>
<evidence type="ECO:0000313" key="12">
    <source>
        <dbReference type="EMBL" id="KKB65049.1"/>
    </source>
</evidence>
<keyword evidence="6 11" id="KW-0812">Transmembrane</keyword>
<feature type="transmembrane region" description="Helical" evidence="11">
    <location>
        <begin position="53"/>
        <end position="76"/>
    </location>
</feature>
<proteinExistence type="inferred from homology"/>
<comment type="caution">
    <text evidence="12">The sequence shown here is derived from an EMBL/GenBank/DDBJ whole genome shotgun (WGS) entry which is preliminary data.</text>
</comment>
<protein>
    <recommendedName>
        <fullName evidence="11">Phosphate transporter</fullName>
    </recommendedName>
</protein>
<evidence type="ECO:0000256" key="1">
    <source>
        <dbReference type="ARBA" id="ARBA00004651"/>
    </source>
</evidence>
<keyword evidence="8 11" id="KW-1133">Transmembrane helix</keyword>
<evidence type="ECO:0000256" key="5">
    <source>
        <dbReference type="ARBA" id="ARBA00022592"/>
    </source>
</evidence>
<keyword evidence="4" id="KW-1003">Cell membrane</keyword>
<dbReference type="Pfam" id="PF01384">
    <property type="entry name" value="PHO4"/>
    <property type="match status" value="1"/>
</dbReference>
<evidence type="ECO:0000256" key="8">
    <source>
        <dbReference type="ARBA" id="ARBA00022989"/>
    </source>
</evidence>
<feature type="transmembrane region" description="Helical" evidence="11">
    <location>
        <begin position="223"/>
        <end position="241"/>
    </location>
</feature>
<reference evidence="12 13" key="1">
    <citation type="submission" date="2015-03" db="EMBL/GenBank/DDBJ databases">
        <title>Draft Genome Sequence of Burkholderia andropogonis type strain ICMP2807, isolated from Sorghum bicolor.</title>
        <authorList>
            <person name="Lopes-Santos L."/>
            <person name="Castro D.B."/>
            <person name="Ottoboni L.M."/>
            <person name="Park D."/>
            <person name="Weirc B.S."/>
            <person name="Destefano S.A."/>
        </authorList>
    </citation>
    <scope>NUCLEOTIDE SEQUENCE [LARGE SCALE GENOMIC DNA]</scope>
    <source>
        <strain evidence="12 13">ICMP2807</strain>
    </source>
</reference>
<keyword evidence="3 11" id="KW-0813">Transport</keyword>
<evidence type="ECO:0000256" key="6">
    <source>
        <dbReference type="ARBA" id="ARBA00022692"/>
    </source>
</evidence>
<evidence type="ECO:0000256" key="9">
    <source>
        <dbReference type="ARBA" id="ARBA00023136"/>
    </source>
</evidence>
<comment type="similarity">
    <text evidence="2">Belongs to the inorganic phosphate transporter (PiT) (TC 2.A.20) family. Pit subfamily.</text>
</comment>
<evidence type="ECO:0000256" key="11">
    <source>
        <dbReference type="RuleBase" id="RU363058"/>
    </source>
</evidence>
<evidence type="ECO:0000256" key="10">
    <source>
        <dbReference type="ARBA" id="ARBA00047348"/>
    </source>
</evidence>
<evidence type="ECO:0000313" key="13">
    <source>
        <dbReference type="Proteomes" id="UP000033618"/>
    </source>
</evidence>
<comment type="subcellular location">
    <subcellularLocation>
        <location evidence="1">Cell membrane</location>
        <topology evidence="1">Multi-pass membrane protein</topology>
    </subcellularLocation>
    <subcellularLocation>
        <location evidence="11">Membrane</location>
        <topology evidence="11">Multi-pass membrane protein</topology>
    </subcellularLocation>
</comment>
<feature type="transmembrane region" description="Helical" evidence="11">
    <location>
        <begin position="198"/>
        <end position="216"/>
    </location>
</feature>
<dbReference type="STRING" id="28092.WM40_02140"/>
<comment type="catalytic activity">
    <reaction evidence="10">
        <text>phosphate(in) + H(+)(in) = phosphate(out) + H(+)(out)</text>
        <dbReference type="Rhea" id="RHEA:29939"/>
        <dbReference type="ChEBI" id="CHEBI:15378"/>
        <dbReference type="ChEBI" id="CHEBI:43474"/>
    </reaction>
</comment>
<evidence type="ECO:0000256" key="3">
    <source>
        <dbReference type="ARBA" id="ARBA00022448"/>
    </source>
</evidence>
<evidence type="ECO:0000256" key="4">
    <source>
        <dbReference type="ARBA" id="ARBA00022475"/>
    </source>
</evidence>
<feature type="transmembrane region" description="Helical" evidence="11">
    <location>
        <begin position="453"/>
        <end position="475"/>
    </location>
</feature>
<dbReference type="GO" id="GO:0005886">
    <property type="term" value="C:plasma membrane"/>
    <property type="evidence" value="ECO:0007669"/>
    <property type="project" value="UniProtKB-SubCell"/>
</dbReference>
<gene>
    <name evidence="12" type="ORF">WM40_02140</name>
</gene>
<keyword evidence="5 11" id="KW-0592">Phosphate transport</keyword>
<feature type="transmembrane region" description="Helical" evidence="11">
    <location>
        <begin position="158"/>
        <end position="178"/>
    </location>
</feature>
<dbReference type="GO" id="GO:0035435">
    <property type="term" value="P:phosphate ion transmembrane transport"/>
    <property type="evidence" value="ECO:0007669"/>
    <property type="project" value="TreeGrafter"/>
</dbReference>
<name>A0A0F5K5C1_9BURK</name>
<dbReference type="PATRIC" id="fig|28092.6.peg.499"/>
<feature type="transmembrane region" description="Helical" evidence="11">
    <location>
        <begin position="88"/>
        <end position="106"/>
    </location>
</feature>
<evidence type="ECO:0000256" key="2">
    <source>
        <dbReference type="ARBA" id="ARBA00005342"/>
    </source>
</evidence>
<keyword evidence="7" id="KW-0769">Symport</keyword>